<dbReference type="AlphaFoldDB" id="A0A644W5M1"/>
<organism evidence="2">
    <name type="scientific">bioreactor metagenome</name>
    <dbReference type="NCBI Taxonomy" id="1076179"/>
    <lineage>
        <taxon>unclassified sequences</taxon>
        <taxon>metagenomes</taxon>
        <taxon>ecological metagenomes</taxon>
    </lineage>
</organism>
<evidence type="ECO:0000256" key="1">
    <source>
        <dbReference type="SAM" id="Phobius"/>
    </source>
</evidence>
<feature type="transmembrane region" description="Helical" evidence="1">
    <location>
        <begin position="6"/>
        <end position="29"/>
    </location>
</feature>
<keyword evidence="1" id="KW-0812">Transmembrane</keyword>
<reference evidence="2" key="1">
    <citation type="submission" date="2019-08" db="EMBL/GenBank/DDBJ databases">
        <authorList>
            <person name="Kucharzyk K."/>
            <person name="Murdoch R.W."/>
            <person name="Higgins S."/>
            <person name="Loffler F."/>
        </authorList>
    </citation>
    <scope>NUCLEOTIDE SEQUENCE</scope>
</reference>
<proteinExistence type="predicted"/>
<protein>
    <submittedName>
        <fullName evidence="2">Uncharacterized protein</fullName>
    </submittedName>
</protein>
<evidence type="ECO:0000313" key="2">
    <source>
        <dbReference type="EMBL" id="MPL98806.1"/>
    </source>
</evidence>
<sequence>MDLIEYAWIIWICMDYLGMHGLFGHAWIIETVETGHALSLQKTNKIK</sequence>
<dbReference type="EMBL" id="VSSQ01000630">
    <property type="protein sequence ID" value="MPL98806.1"/>
    <property type="molecule type" value="Genomic_DNA"/>
</dbReference>
<keyword evidence="1" id="KW-1133">Transmembrane helix</keyword>
<gene>
    <name evidence="2" type="ORF">SDC9_45016</name>
</gene>
<accession>A0A644W5M1</accession>
<keyword evidence="1" id="KW-0472">Membrane</keyword>
<comment type="caution">
    <text evidence="2">The sequence shown here is derived from an EMBL/GenBank/DDBJ whole genome shotgun (WGS) entry which is preliminary data.</text>
</comment>
<name>A0A644W5M1_9ZZZZ</name>